<gene>
    <name evidence="6" type="ORF">XSP_000182</name>
    <name evidence="5" type="ORF">XSP_000183</name>
</gene>
<evidence type="ECO:0000256" key="2">
    <source>
        <dbReference type="ARBA" id="ARBA00016013"/>
    </source>
</evidence>
<dbReference type="EMBL" id="LR861807">
    <property type="protein sequence ID" value="CAD1786251.1"/>
    <property type="molecule type" value="Genomic_DNA"/>
</dbReference>
<protein>
    <recommendedName>
        <fullName evidence="2">Basal-body rod modification protein FlgD</fullName>
    </recommendedName>
</protein>
<dbReference type="Proteomes" id="UP000514411">
    <property type="component" value="Chromosome"/>
</dbReference>
<evidence type="ECO:0000313" key="7">
    <source>
        <dbReference type="Proteomes" id="UP000514411"/>
    </source>
</evidence>
<accession>A0A2N7V952</accession>
<comment type="function">
    <text evidence="4">Required for flagellar hook formation. May act as a scaffolding protein.</text>
</comment>
<dbReference type="InterPro" id="IPR005648">
    <property type="entry name" value="FlgD"/>
</dbReference>
<keyword evidence="3" id="KW-1005">Bacterial flagellum biogenesis</keyword>
<keyword evidence="5" id="KW-0282">Flagellum</keyword>
<dbReference type="GO" id="GO:0044781">
    <property type="term" value="P:bacterial-type flagellum organization"/>
    <property type="evidence" value="ECO:0007669"/>
    <property type="project" value="UniProtKB-KW"/>
</dbReference>
<comment type="similarity">
    <text evidence="1">Belongs to the FlgD family.</text>
</comment>
<reference evidence="5 7" key="1">
    <citation type="submission" date="2020-07" db="EMBL/GenBank/DDBJ databases">
        <authorList>
            <person name="Teixeira M."/>
        </authorList>
    </citation>
    <scope>NUCLEOTIDE SEQUENCE</scope>
    <source>
        <strain evidence="6">3</strain>
        <strain evidence="5">Xanthomonas arboricola pv. juglandis CPBF 427</strain>
    </source>
</reference>
<proteinExistence type="inferred from homology"/>
<sequence>MAIDSIGSIVNNGSASAQSNNTIDQDGFIKLFLSQLQFQDPLEPVDNREFLAQLAQFSNLEQSRQLSLNSEGMLSMNATSQSLSLLSRRIEVTQASGNTATGVVKAIEFSASGPLLTVETSAGVLTGIRLPQITLVQQ</sequence>
<dbReference type="Pfam" id="PF03963">
    <property type="entry name" value="FlgD"/>
    <property type="match status" value="1"/>
</dbReference>
<dbReference type="OrthoDB" id="9785233at2"/>
<dbReference type="RefSeq" id="WP_016903036.1">
    <property type="nucleotide sequence ID" value="NZ_CP168206.1"/>
</dbReference>
<dbReference type="AlphaFoldDB" id="A0A2N7V952"/>
<dbReference type="EMBL" id="LR824643">
    <property type="protein sequence ID" value="CAD0310055.1"/>
    <property type="molecule type" value="Genomic_DNA"/>
</dbReference>
<evidence type="ECO:0000256" key="1">
    <source>
        <dbReference type="ARBA" id="ARBA00010577"/>
    </source>
</evidence>
<keyword evidence="5" id="KW-0969">Cilium</keyword>
<organism evidence="5">
    <name type="scientific">Xanthomonas campestris pv. juglandis</name>
    <name type="common">Xanthomonas arboricola pv. juglandis</name>
    <dbReference type="NCBI Taxonomy" id="195709"/>
    <lineage>
        <taxon>Bacteria</taxon>
        <taxon>Pseudomonadati</taxon>
        <taxon>Pseudomonadota</taxon>
        <taxon>Gammaproteobacteria</taxon>
        <taxon>Lysobacterales</taxon>
        <taxon>Lysobacteraceae</taxon>
        <taxon>Xanthomonas</taxon>
    </lineage>
</organism>
<keyword evidence="5" id="KW-0966">Cell projection</keyword>
<evidence type="ECO:0000256" key="3">
    <source>
        <dbReference type="ARBA" id="ARBA00022795"/>
    </source>
</evidence>
<name>A0A2N7V952_XANCJ</name>
<evidence type="ECO:0000256" key="4">
    <source>
        <dbReference type="ARBA" id="ARBA00024746"/>
    </source>
</evidence>
<evidence type="ECO:0000313" key="5">
    <source>
        <dbReference type="EMBL" id="CAD0310055.1"/>
    </source>
</evidence>
<evidence type="ECO:0000313" key="6">
    <source>
        <dbReference type="EMBL" id="CAD1786251.1"/>
    </source>
</evidence>